<proteinExistence type="predicted"/>
<dbReference type="EMBL" id="GL876979">
    <property type="protein sequence ID" value="KLU92286.1"/>
    <property type="molecule type" value="Genomic_DNA"/>
</dbReference>
<dbReference type="VEuPathDB" id="FungiDB:MAPG_11232"/>
<reference evidence="1" key="2">
    <citation type="submission" date="2011-03" db="EMBL/GenBank/DDBJ databases">
        <title>Annotation of Magnaporthe poae ATCC 64411.</title>
        <authorList>
            <person name="Ma L.-J."/>
            <person name="Dead R."/>
            <person name="Young S.K."/>
            <person name="Zeng Q."/>
            <person name="Gargeya S."/>
            <person name="Fitzgerald M."/>
            <person name="Haas B."/>
            <person name="Abouelleil A."/>
            <person name="Alvarado L."/>
            <person name="Arachchi H.M."/>
            <person name="Berlin A."/>
            <person name="Brown A."/>
            <person name="Chapman S.B."/>
            <person name="Chen Z."/>
            <person name="Dunbar C."/>
            <person name="Freedman E."/>
            <person name="Gearin G."/>
            <person name="Gellesch M."/>
            <person name="Goldberg J."/>
            <person name="Griggs A."/>
            <person name="Gujja S."/>
            <person name="Heiman D."/>
            <person name="Howarth C."/>
            <person name="Larson L."/>
            <person name="Lui A."/>
            <person name="MacDonald P.J.P."/>
            <person name="Mehta T."/>
            <person name="Montmayeur A."/>
            <person name="Murphy C."/>
            <person name="Neiman D."/>
            <person name="Pearson M."/>
            <person name="Priest M."/>
            <person name="Roberts A."/>
            <person name="Saif S."/>
            <person name="Shea T."/>
            <person name="Shenoy N."/>
            <person name="Sisk P."/>
            <person name="Stolte C."/>
            <person name="Sykes S."/>
            <person name="Yandava C."/>
            <person name="Wortman J."/>
            <person name="Nusbaum C."/>
            <person name="Birren B."/>
        </authorList>
    </citation>
    <scope>NUCLEOTIDE SEQUENCE</scope>
    <source>
        <strain evidence="1">ATCC 64411</strain>
    </source>
</reference>
<protein>
    <submittedName>
        <fullName evidence="1">Uncharacterized protein</fullName>
    </submittedName>
</protein>
<organism evidence="1">
    <name type="scientific">Magnaporthiopsis poae (strain ATCC 64411 / 73-15)</name>
    <name type="common">Kentucky bluegrass fungus</name>
    <name type="synonym">Magnaporthe poae</name>
    <dbReference type="NCBI Taxonomy" id="644358"/>
    <lineage>
        <taxon>Eukaryota</taxon>
        <taxon>Fungi</taxon>
        <taxon>Dikarya</taxon>
        <taxon>Ascomycota</taxon>
        <taxon>Pezizomycotina</taxon>
        <taxon>Sordariomycetes</taxon>
        <taxon>Sordariomycetidae</taxon>
        <taxon>Magnaporthales</taxon>
        <taxon>Magnaporthaceae</taxon>
        <taxon>Magnaporthiopsis</taxon>
    </lineage>
</organism>
<accession>A0A0H2UC48</accession>
<feature type="non-terminal residue" evidence="1">
    <location>
        <position position="175"/>
    </location>
</feature>
<sequence length="175" mass="20258">MTPSLLFHLAHHIQRRLKRDVRSAISLRQLGKFSSHERLKVLAPIITDSNISLAPAHYTDSRRPKPFATTTSQPEMDPWLEAKLRHKQKTALIKGTQEIAQRIQWLVEEKRYIEEIQEDRPPQLHHLYETKIADAARKIYSTFLRALHLRGSLERRRLGAATQKPKSAYAAGKRS</sequence>
<reference evidence="1" key="1">
    <citation type="submission" date="2010-05" db="EMBL/GenBank/DDBJ databases">
        <title>The Genome Sequence of Magnaporthe poae strain ATCC 64411.</title>
        <authorList>
            <consortium name="The Broad Institute Genome Sequencing Platform"/>
            <consortium name="Broad Institute Genome Sequencing Center for Infectious Disease"/>
            <person name="Ma L.-J."/>
            <person name="Dead R."/>
            <person name="Young S."/>
            <person name="Zeng Q."/>
            <person name="Koehrsen M."/>
            <person name="Alvarado L."/>
            <person name="Berlin A."/>
            <person name="Chapman S.B."/>
            <person name="Chen Z."/>
            <person name="Freedman E."/>
            <person name="Gellesch M."/>
            <person name="Goldberg J."/>
            <person name="Griggs A."/>
            <person name="Gujja S."/>
            <person name="Heilman E.R."/>
            <person name="Heiman D."/>
            <person name="Hepburn T."/>
            <person name="Howarth C."/>
            <person name="Jen D."/>
            <person name="Larson L."/>
            <person name="Mehta T."/>
            <person name="Neiman D."/>
            <person name="Pearson M."/>
            <person name="Roberts A."/>
            <person name="Saif S."/>
            <person name="Shea T."/>
            <person name="Shenoy N."/>
            <person name="Sisk P."/>
            <person name="Stolte C."/>
            <person name="Sykes S."/>
            <person name="Walk T."/>
            <person name="White J."/>
            <person name="Yandava C."/>
            <person name="Haas B."/>
            <person name="Nusbaum C."/>
            <person name="Birren B."/>
        </authorList>
    </citation>
    <scope>NUCLEOTIDE SEQUENCE</scope>
    <source>
        <strain evidence="1">ATCC 64411</strain>
    </source>
</reference>
<dbReference type="AlphaFoldDB" id="A0A0H2UC48"/>
<name>A0A0H2UC48_MAGP6</name>
<dbReference type="OrthoDB" id="10514543at2759"/>
<gene>
    <name evidence="1" type="ORF">MAPG_11232</name>
</gene>
<evidence type="ECO:0000313" key="1">
    <source>
        <dbReference type="EMBL" id="KLU92286.1"/>
    </source>
</evidence>